<dbReference type="EMBL" id="JBHRSW010000047">
    <property type="protein sequence ID" value="MFC3123239.1"/>
    <property type="molecule type" value="Genomic_DNA"/>
</dbReference>
<name>A0ABV7FSA6_9ALTE</name>
<reference evidence="2" key="1">
    <citation type="journal article" date="2019" name="Int. J. Syst. Evol. Microbiol.">
        <title>The Global Catalogue of Microorganisms (GCM) 10K type strain sequencing project: providing services to taxonomists for standard genome sequencing and annotation.</title>
        <authorList>
            <consortium name="The Broad Institute Genomics Platform"/>
            <consortium name="The Broad Institute Genome Sequencing Center for Infectious Disease"/>
            <person name="Wu L."/>
            <person name="Ma J."/>
        </authorList>
    </citation>
    <scope>NUCLEOTIDE SEQUENCE [LARGE SCALE GENOMIC DNA]</scope>
    <source>
        <strain evidence="2">KCTC 52473</strain>
    </source>
</reference>
<evidence type="ECO:0000313" key="1">
    <source>
        <dbReference type="EMBL" id="MFC3123239.1"/>
    </source>
</evidence>
<keyword evidence="2" id="KW-1185">Reference proteome</keyword>
<gene>
    <name evidence="1" type="ORF">ACFOHL_16570</name>
</gene>
<evidence type="ECO:0000313" key="2">
    <source>
        <dbReference type="Proteomes" id="UP001595478"/>
    </source>
</evidence>
<proteinExistence type="predicted"/>
<dbReference type="RefSeq" id="WP_376921352.1">
    <property type="nucleotide sequence ID" value="NZ_JBHRSW010000047.1"/>
</dbReference>
<dbReference type="Proteomes" id="UP001595478">
    <property type="component" value="Unassembled WGS sequence"/>
</dbReference>
<organism evidence="1 2">
    <name type="scientific">Agaribacter flavus</name>
    <dbReference type="NCBI Taxonomy" id="1902781"/>
    <lineage>
        <taxon>Bacteria</taxon>
        <taxon>Pseudomonadati</taxon>
        <taxon>Pseudomonadota</taxon>
        <taxon>Gammaproteobacteria</taxon>
        <taxon>Alteromonadales</taxon>
        <taxon>Alteromonadaceae</taxon>
        <taxon>Agaribacter</taxon>
    </lineage>
</organism>
<protein>
    <submittedName>
        <fullName evidence="1">Uncharacterized protein</fullName>
    </submittedName>
</protein>
<comment type="caution">
    <text evidence="1">The sequence shown here is derived from an EMBL/GenBank/DDBJ whole genome shotgun (WGS) entry which is preliminary data.</text>
</comment>
<accession>A0ABV7FSA6</accession>
<sequence length="103" mass="11521">METIVKNWQIVSVLEGENSIGKVLWGVCIEDMSFRFIEGDYICTSKLVEITPKEGLLKTASGSIYKVVGRGGKASIDYRDFELLRNGFSPEQIHALKTATQQH</sequence>